<name>A0ABY2BB68_9ACTN</name>
<reference evidence="1 2" key="1">
    <citation type="journal article" date="2015" name="Stand. Genomic Sci.">
        <title>Genomic Encyclopedia of Bacterial and Archaeal Type Strains, Phase III: the genomes of soil and plant-associated and newly described type strains.</title>
        <authorList>
            <person name="Whitman W.B."/>
            <person name="Woyke T."/>
            <person name="Klenk H.P."/>
            <person name="Zhou Y."/>
            <person name="Lilburn T.G."/>
            <person name="Beck B.J."/>
            <person name="De Vos P."/>
            <person name="Vandamme P."/>
            <person name="Eisen J.A."/>
            <person name="Garrity G."/>
            <person name="Hugenholtz P."/>
            <person name="Kyrpides N.C."/>
        </authorList>
    </citation>
    <scope>NUCLEOTIDE SEQUENCE [LARGE SCALE GENOMIC DNA]</scope>
    <source>
        <strain evidence="1 2">VKM Ac-2538</strain>
    </source>
</reference>
<accession>A0ABY2BB68</accession>
<sequence length="54" mass="6012">MTRQQLRKIVAALQTAEGRLRGADIDNLTYRKVFSALGTARKLLRELDPGQAAE</sequence>
<organism evidence="1 2">
    <name type="scientific">Kribbella orskensis</name>
    <dbReference type="NCBI Taxonomy" id="2512216"/>
    <lineage>
        <taxon>Bacteria</taxon>
        <taxon>Bacillati</taxon>
        <taxon>Actinomycetota</taxon>
        <taxon>Actinomycetes</taxon>
        <taxon>Propionibacteriales</taxon>
        <taxon>Kribbellaceae</taxon>
        <taxon>Kribbella</taxon>
    </lineage>
</organism>
<gene>
    <name evidence="1" type="ORF">EV644_12776</name>
</gene>
<proteinExistence type="predicted"/>
<comment type="caution">
    <text evidence="1">The sequence shown here is derived from an EMBL/GenBank/DDBJ whole genome shotgun (WGS) entry which is preliminary data.</text>
</comment>
<dbReference type="EMBL" id="SLWM01000027">
    <property type="protein sequence ID" value="TCO12185.1"/>
    <property type="molecule type" value="Genomic_DNA"/>
</dbReference>
<protein>
    <submittedName>
        <fullName evidence="1">Uncharacterized protein</fullName>
    </submittedName>
</protein>
<dbReference type="Proteomes" id="UP000295818">
    <property type="component" value="Unassembled WGS sequence"/>
</dbReference>
<keyword evidence="2" id="KW-1185">Reference proteome</keyword>
<evidence type="ECO:0000313" key="1">
    <source>
        <dbReference type="EMBL" id="TCO12185.1"/>
    </source>
</evidence>
<evidence type="ECO:0000313" key="2">
    <source>
        <dbReference type="Proteomes" id="UP000295818"/>
    </source>
</evidence>